<feature type="region of interest" description="Disordered" evidence="1">
    <location>
        <begin position="67"/>
        <end position="88"/>
    </location>
</feature>
<feature type="compositionally biased region" description="Basic and acidic residues" evidence="1">
    <location>
        <begin position="70"/>
        <end position="81"/>
    </location>
</feature>
<evidence type="ECO:0000256" key="1">
    <source>
        <dbReference type="SAM" id="MobiDB-lite"/>
    </source>
</evidence>
<dbReference type="Proteomes" id="UP001607303">
    <property type="component" value="Unassembled WGS sequence"/>
</dbReference>
<keyword evidence="3" id="KW-1185">Reference proteome</keyword>
<name>A0ABD2C4B3_VESMC</name>
<protein>
    <submittedName>
        <fullName evidence="2">Uncharacterized protein</fullName>
    </submittedName>
</protein>
<dbReference type="AlphaFoldDB" id="A0ABD2C4B3"/>
<dbReference type="EMBL" id="JAYRBN010000061">
    <property type="protein sequence ID" value="KAL2739867.1"/>
    <property type="molecule type" value="Genomic_DNA"/>
</dbReference>
<reference evidence="2 3" key="1">
    <citation type="journal article" date="2024" name="Ann. Entomol. Soc. Am.">
        <title>Genomic analyses of the southern and eastern yellowjacket wasps (Hymenoptera: Vespidae) reveal evolutionary signatures of social life.</title>
        <authorList>
            <person name="Catto M.A."/>
            <person name="Caine P.B."/>
            <person name="Orr S.E."/>
            <person name="Hunt B.G."/>
            <person name="Goodisman M.A.D."/>
        </authorList>
    </citation>
    <scope>NUCLEOTIDE SEQUENCE [LARGE SCALE GENOMIC DNA]</scope>
    <source>
        <strain evidence="2">232</strain>
        <tissue evidence="2">Head and thorax</tissue>
    </source>
</reference>
<organism evidence="2 3">
    <name type="scientific">Vespula maculifrons</name>
    <name type="common">Eastern yellow jacket</name>
    <name type="synonym">Wasp</name>
    <dbReference type="NCBI Taxonomy" id="7453"/>
    <lineage>
        <taxon>Eukaryota</taxon>
        <taxon>Metazoa</taxon>
        <taxon>Ecdysozoa</taxon>
        <taxon>Arthropoda</taxon>
        <taxon>Hexapoda</taxon>
        <taxon>Insecta</taxon>
        <taxon>Pterygota</taxon>
        <taxon>Neoptera</taxon>
        <taxon>Endopterygota</taxon>
        <taxon>Hymenoptera</taxon>
        <taxon>Apocrita</taxon>
        <taxon>Aculeata</taxon>
        <taxon>Vespoidea</taxon>
        <taxon>Vespidae</taxon>
        <taxon>Vespinae</taxon>
        <taxon>Vespula</taxon>
    </lineage>
</organism>
<proteinExistence type="predicted"/>
<gene>
    <name evidence="2" type="ORF">V1477_011256</name>
</gene>
<evidence type="ECO:0000313" key="3">
    <source>
        <dbReference type="Proteomes" id="UP001607303"/>
    </source>
</evidence>
<comment type="caution">
    <text evidence="2">The sequence shown here is derived from an EMBL/GenBank/DDBJ whole genome shotgun (WGS) entry which is preliminary data.</text>
</comment>
<accession>A0ABD2C4B3</accession>
<sequence length="138" mass="15652">MPSETTISSLVASFNYDCLVNHILSQDSNFIGLQNLRSSEDGNDLMNRIVNPWAELRRVLVNMTKVGGTKTEDKGESDHKLSGNRRSLSSDATLHGIRTHSRIYFWFRESIFVVMPPARPSLKRKSKAERKENLAMIS</sequence>
<evidence type="ECO:0000313" key="2">
    <source>
        <dbReference type="EMBL" id="KAL2739867.1"/>
    </source>
</evidence>